<name>A0A6C0F9Q7_9ZZZZ</name>
<proteinExistence type="predicted"/>
<organism evidence="1">
    <name type="scientific">viral metagenome</name>
    <dbReference type="NCBI Taxonomy" id="1070528"/>
    <lineage>
        <taxon>unclassified sequences</taxon>
        <taxon>metagenomes</taxon>
        <taxon>organismal metagenomes</taxon>
    </lineage>
</organism>
<protein>
    <submittedName>
        <fullName evidence="1">Uncharacterized protein</fullName>
    </submittedName>
</protein>
<reference evidence="1" key="1">
    <citation type="journal article" date="2020" name="Nature">
        <title>Giant virus diversity and host interactions through global metagenomics.</title>
        <authorList>
            <person name="Schulz F."/>
            <person name="Roux S."/>
            <person name="Paez-Espino D."/>
            <person name="Jungbluth S."/>
            <person name="Walsh D.A."/>
            <person name="Denef V.J."/>
            <person name="McMahon K.D."/>
            <person name="Konstantinidis K.T."/>
            <person name="Eloe-Fadrosh E.A."/>
            <person name="Kyrpides N.C."/>
            <person name="Woyke T."/>
        </authorList>
    </citation>
    <scope>NUCLEOTIDE SEQUENCE</scope>
    <source>
        <strain evidence="1">GVMAG-S-ERX556049-19</strain>
    </source>
</reference>
<dbReference type="AlphaFoldDB" id="A0A6C0F9Q7"/>
<evidence type="ECO:0000313" key="1">
    <source>
        <dbReference type="EMBL" id="QHT37804.1"/>
    </source>
</evidence>
<sequence>MHIKNKFYYIITLYKVQGQWSSGMIPALGAGGRGFDSLLTPKIIKLIKK</sequence>
<dbReference type="EMBL" id="MN738821">
    <property type="protein sequence ID" value="QHT37804.1"/>
    <property type="molecule type" value="Genomic_DNA"/>
</dbReference>
<accession>A0A6C0F9Q7</accession>